<feature type="compositionally biased region" description="Low complexity" evidence="4">
    <location>
        <begin position="416"/>
        <end position="434"/>
    </location>
</feature>
<feature type="region of interest" description="Disordered" evidence="4">
    <location>
        <begin position="1"/>
        <end position="29"/>
    </location>
</feature>
<evidence type="ECO:0000259" key="5">
    <source>
        <dbReference type="Pfam" id="PF13229"/>
    </source>
</evidence>
<feature type="domain" description="Right handed beta helix" evidence="5">
    <location>
        <begin position="83"/>
        <end position="163"/>
    </location>
</feature>
<dbReference type="Gene3D" id="2.160.20.10">
    <property type="entry name" value="Single-stranded right-handed beta-helix, Pectin lyase-like"/>
    <property type="match status" value="1"/>
</dbReference>
<evidence type="ECO:0000256" key="1">
    <source>
        <dbReference type="ARBA" id="ARBA00004613"/>
    </source>
</evidence>
<dbReference type="GO" id="GO:0005576">
    <property type="term" value="C:extracellular region"/>
    <property type="evidence" value="ECO:0007669"/>
    <property type="project" value="UniProtKB-SubCell"/>
</dbReference>
<dbReference type="Pfam" id="PF13313">
    <property type="entry name" value="DUF4082"/>
    <property type="match status" value="1"/>
</dbReference>
<feature type="compositionally biased region" description="Polar residues" evidence="4">
    <location>
        <begin position="19"/>
        <end position="29"/>
    </location>
</feature>
<keyword evidence="3" id="KW-0732">Signal</keyword>
<dbReference type="InterPro" id="IPR011050">
    <property type="entry name" value="Pectin_lyase_fold/virulence"/>
</dbReference>
<dbReference type="PANTHER" id="PTHR40088">
    <property type="entry name" value="PECTATE LYASE (EUROFUNG)"/>
    <property type="match status" value="1"/>
</dbReference>
<dbReference type="Proteomes" id="UP000183987">
    <property type="component" value="Unassembled WGS sequence"/>
</dbReference>
<dbReference type="Pfam" id="PF13229">
    <property type="entry name" value="Beta_helix"/>
    <property type="match status" value="1"/>
</dbReference>
<organism evidence="7 8">
    <name type="scientific">Loktanella atrilutea</name>
    <dbReference type="NCBI Taxonomy" id="366533"/>
    <lineage>
        <taxon>Bacteria</taxon>
        <taxon>Pseudomonadati</taxon>
        <taxon>Pseudomonadota</taxon>
        <taxon>Alphaproteobacteria</taxon>
        <taxon>Rhodobacterales</taxon>
        <taxon>Roseobacteraceae</taxon>
        <taxon>Loktanella</taxon>
    </lineage>
</organism>
<proteinExistence type="predicted"/>
<evidence type="ECO:0000313" key="8">
    <source>
        <dbReference type="Proteomes" id="UP000183987"/>
    </source>
</evidence>
<evidence type="ECO:0000256" key="4">
    <source>
        <dbReference type="SAM" id="MobiDB-lite"/>
    </source>
</evidence>
<dbReference type="AlphaFoldDB" id="A0A1M4URT9"/>
<dbReference type="STRING" id="366533.SAMN05444339_101827"/>
<dbReference type="InterPro" id="IPR012334">
    <property type="entry name" value="Pectin_lyas_fold"/>
</dbReference>
<dbReference type="InterPro" id="IPR052052">
    <property type="entry name" value="Polysaccharide_Lyase_9"/>
</dbReference>
<dbReference type="InterPro" id="IPR006626">
    <property type="entry name" value="PbH1"/>
</dbReference>
<dbReference type="SUPFAM" id="SSF51126">
    <property type="entry name" value="Pectin lyase-like"/>
    <property type="match status" value="1"/>
</dbReference>
<dbReference type="GO" id="GO:0016837">
    <property type="term" value="F:carbon-oxygen lyase activity, acting on polysaccharides"/>
    <property type="evidence" value="ECO:0007669"/>
    <property type="project" value="TreeGrafter"/>
</dbReference>
<dbReference type="InterPro" id="IPR059226">
    <property type="entry name" value="Choice_anch_Q_dom"/>
</dbReference>
<keyword evidence="2" id="KW-0964">Secreted</keyword>
<feature type="compositionally biased region" description="Low complexity" evidence="4">
    <location>
        <begin position="7"/>
        <end position="18"/>
    </location>
</feature>
<evidence type="ECO:0000256" key="2">
    <source>
        <dbReference type="ARBA" id="ARBA00022525"/>
    </source>
</evidence>
<evidence type="ECO:0000256" key="3">
    <source>
        <dbReference type="ARBA" id="ARBA00022729"/>
    </source>
</evidence>
<dbReference type="PANTHER" id="PTHR40088:SF2">
    <property type="entry name" value="SECRETED SUGAR HYDROLASE"/>
    <property type="match status" value="1"/>
</dbReference>
<feature type="region of interest" description="Disordered" evidence="4">
    <location>
        <begin position="354"/>
        <end position="435"/>
    </location>
</feature>
<dbReference type="NCBIfam" id="NF041518">
    <property type="entry name" value="choice_anch_Q"/>
    <property type="match status" value="1"/>
</dbReference>
<dbReference type="InterPro" id="IPR025141">
    <property type="entry name" value="DUF4082"/>
</dbReference>
<keyword evidence="8" id="KW-1185">Reference proteome</keyword>
<reference evidence="8" key="1">
    <citation type="submission" date="2016-11" db="EMBL/GenBank/DDBJ databases">
        <authorList>
            <person name="Varghese N."/>
            <person name="Submissions S."/>
        </authorList>
    </citation>
    <scope>NUCLEOTIDE SEQUENCE [LARGE SCALE GENOMIC DNA]</scope>
    <source>
        <strain evidence="8">DSM 29326</strain>
    </source>
</reference>
<sequence length="885" mass="92221">MTSYYVSTTGSDSGNGTSENPWGSINQAMNSNLQPGDEVIVRPGTYAESVSINHSGTSSDYITLRSEVPGGAVIAAPSGGPNGITIRANYVTVDGFEIYGSDTHGIAGFDSHHVVVSNNISHDNAQSGVSFAWSDFITIEGNETYGNASSGWFSGISLYQNRNITGDMSTDGFRNIIRNNVSHDNVTESGAHTDGNGIIIDDFQSTQTSGFPAYDFPTLVEGNITHGNGGKGIQVTWSDHVTVAGNTAYHNNVDLANTGTWRGEISNAQSSNNTFVNNIAVADPSVNGNNTAIDNNSYGGYVNENVVWQDNLVTDGRPGVLSASNDGGNSVPTAADGNLIGVDPQFVDPARGNFDLSDGSPAIDEGHNGAAISHTDNDGDARIVGQIDMGAQESGAAPVESPDPTPAPAPKPPVDVAPTPDTTPDPTSAPGTDTFRLFDAADRPQTAADHDTHSVELGMRFTADTTSSVSALRLFRGEGNHDNLPATLWDSSGHKIATATFADTGHAGWQEVALDTPVTLAAGETYTVSYHAPNGGYAVTTGYFDTAEDAGPVSTARGAGVYQYGETAALPTQTYQNSNYWIDVVLSDTTAEASPETPSPATPPVTETPPTTGGIHADPFGAAGTVTVEQTEVNGWHRVDFGATLDNASVVMGPLTLNDGAPATVLVDHVTDTGFDFRIAEWNYQDGFHGAEKISWMAVEAGTHTLDSGQVISAGNVTTGRAATVKFDAGDFSAAPVVLTQVASSKGDVVTAEQVRHVSEDGFKVALVAQESLRGQHDAGTVNWIALSQHGDGIHSGTIGGVTHRGSSADLSGQGFADDFVFLADAQTTNGGNTSVIRSTEVASDHVNFFVHEETSQDAEVQHVAETIGFAALDAGLIYHDTVFG</sequence>
<accession>A0A1M4URT9</accession>
<comment type="subcellular location">
    <subcellularLocation>
        <location evidence="1">Secreted</location>
    </subcellularLocation>
</comment>
<name>A0A1M4URT9_LOKAT</name>
<evidence type="ECO:0000313" key="7">
    <source>
        <dbReference type="EMBL" id="SHE59320.1"/>
    </source>
</evidence>
<gene>
    <name evidence="7" type="ORF">SAMN05444339_101827</name>
</gene>
<dbReference type="InterPro" id="IPR039448">
    <property type="entry name" value="Beta_helix"/>
</dbReference>
<evidence type="ECO:0000259" key="6">
    <source>
        <dbReference type="Pfam" id="PF13313"/>
    </source>
</evidence>
<dbReference type="SMART" id="SM00710">
    <property type="entry name" value="PbH1"/>
    <property type="match status" value="6"/>
</dbReference>
<feature type="compositionally biased region" description="Pro residues" evidence="4">
    <location>
        <begin position="401"/>
        <end position="415"/>
    </location>
</feature>
<feature type="domain" description="DUF4082" evidence="6">
    <location>
        <begin position="442"/>
        <end position="582"/>
    </location>
</feature>
<protein>
    <submittedName>
        <fullName evidence="7">Right handed beta helix region</fullName>
    </submittedName>
</protein>
<dbReference type="EMBL" id="FQUE01000001">
    <property type="protein sequence ID" value="SHE59320.1"/>
    <property type="molecule type" value="Genomic_DNA"/>
</dbReference>